<dbReference type="Pfam" id="PF14690">
    <property type="entry name" value="Zn_ribbon_ISL3"/>
    <property type="match status" value="1"/>
</dbReference>
<dbReference type="InterPro" id="IPR047951">
    <property type="entry name" value="Transpos_ISL3"/>
</dbReference>
<evidence type="ECO:0000313" key="3">
    <source>
        <dbReference type="Proteomes" id="UP001232445"/>
    </source>
</evidence>
<gene>
    <name evidence="2" type="ORF">J2S00_002039</name>
</gene>
<evidence type="ECO:0000259" key="1">
    <source>
        <dbReference type="Pfam" id="PF14690"/>
    </source>
</evidence>
<dbReference type="PANTHER" id="PTHR33498">
    <property type="entry name" value="TRANSPOSASE FOR INSERTION SEQUENCE ELEMENT IS1557"/>
    <property type="match status" value="1"/>
</dbReference>
<dbReference type="PANTHER" id="PTHR33498:SF1">
    <property type="entry name" value="TRANSPOSASE FOR INSERTION SEQUENCE ELEMENT IS1557"/>
    <property type="match status" value="1"/>
</dbReference>
<proteinExistence type="predicted"/>
<sequence length="150" mass="17997">MKTDIRLPLGLPEFTVLKQEITENKVVIQVETMDPPERCPYCGFQEWKKHDQRLRSVRDLPIHNRPVYLIIQLKRWHCTNCQEIFDEHLPSVPKSKHQTHRFRKYVFDMCPGVTISYVSRQVHLPYKTIPGFRQPFKVHSCLFMISARHW</sequence>
<keyword evidence="3" id="KW-1185">Reference proteome</keyword>
<evidence type="ECO:0000313" key="2">
    <source>
        <dbReference type="EMBL" id="MDQ0339253.1"/>
    </source>
</evidence>
<comment type="caution">
    <text evidence="2">The sequence shown here is derived from an EMBL/GenBank/DDBJ whole genome shotgun (WGS) entry which is preliminary data.</text>
</comment>
<protein>
    <submittedName>
        <fullName evidence="2">Transposase</fullName>
    </submittedName>
</protein>
<feature type="domain" description="Transposase IS204/IS1001/IS1096/IS1165 zinc-finger" evidence="1">
    <location>
        <begin position="36"/>
        <end position="81"/>
    </location>
</feature>
<accession>A0ABU0CS45</accession>
<reference evidence="2 3" key="1">
    <citation type="submission" date="2023-07" db="EMBL/GenBank/DDBJ databases">
        <title>Genomic Encyclopedia of Type Strains, Phase IV (KMG-IV): sequencing the most valuable type-strain genomes for metagenomic binning, comparative biology and taxonomic classification.</title>
        <authorList>
            <person name="Goeker M."/>
        </authorList>
    </citation>
    <scope>NUCLEOTIDE SEQUENCE [LARGE SCALE GENOMIC DNA]</scope>
    <source>
        <strain evidence="2 3">DSM 17740</strain>
    </source>
</reference>
<dbReference type="EMBL" id="JAUSUQ010000006">
    <property type="protein sequence ID" value="MDQ0339253.1"/>
    <property type="molecule type" value="Genomic_DNA"/>
</dbReference>
<dbReference type="Proteomes" id="UP001232445">
    <property type="component" value="Unassembled WGS sequence"/>
</dbReference>
<name>A0ABU0CS45_9BACI</name>
<organism evidence="2 3">
    <name type="scientific">Caldalkalibacillus uzonensis</name>
    <dbReference type="NCBI Taxonomy" id="353224"/>
    <lineage>
        <taxon>Bacteria</taxon>
        <taxon>Bacillati</taxon>
        <taxon>Bacillota</taxon>
        <taxon>Bacilli</taxon>
        <taxon>Bacillales</taxon>
        <taxon>Bacillaceae</taxon>
        <taxon>Caldalkalibacillus</taxon>
    </lineage>
</organism>
<dbReference type="InterPro" id="IPR029261">
    <property type="entry name" value="Transposase_Znf"/>
</dbReference>